<feature type="region of interest" description="Disordered" evidence="1">
    <location>
        <begin position="34"/>
        <end position="59"/>
    </location>
</feature>
<evidence type="ECO:0000256" key="1">
    <source>
        <dbReference type="SAM" id="MobiDB-lite"/>
    </source>
</evidence>
<dbReference type="RefSeq" id="XP_008098239.1">
    <property type="nucleotide sequence ID" value="XM_008100048.1"/>
</dbReference>
<dbReference type="AlphaFoldDB" id="E3QTQ7"/>
<feature type="compositionally biased region" description="Polar residues" evidence="1">
    <location>
        <begin position="34"/>
        <end position="51"/>
    </location>
</feature>
<accession>E3QTQ7</accession>
<dbReference type="EMBL" id="GG697378">
    <property type="protein sequence ID" value="EFQ34219.1"/>
    <property type="molecule type" value="Genomic_DNA"/>
</dbReference>
<evidence type="ECO:0000313" key="2">
    <source>
        <dbReference type="EMBL" id="EFQ34219.1"/>
    </source>
</evidence>
<protein>
    <submittedName>
        <fullName evidence="2">Uncharacterized protein</fullName>
    </submittedName>
</protein>
<feature type="region of interest" description="Disordered" evidence="1">
    <location>
        <begin position="86"/>
        <end position="111"/>
    </location>
</feature>
<dbReference type="Proteomes" id="UP000008782">
    <property type="component" value="Unassembled WGS sequence"/>
</dbReference>
<feature type="compositionally biased region" description="Polar residues" evidence="1">
    <location>
        <begin position="86"/>
        <end position="100"/>
    </location>
</feature>
<gene>
    <name evidence="2" type="ORF">GLRG_09363</name>
</gene>
<evidence type="ECO:0000313" key="3">
    <source>
        <dbReference type="Proteomes" id="UP000008782"/>
    </source>
</evidence>
<dbReference type="VEuPathDB" id="FungiDB:GLRG_09363"/>
<proteinExistence type="predicted"/>
<keyword evidence="3" id="KW-1185">Reference proteome</keyword>
<reference evidence="3" key="1">
    <citation type="journal article" date="2012" name="Nat. Genet.">
        <title>Lifestyle transitions in plant pathogenic Colletotrichum fungi deciphered by genome and transcriptome analyses.</title>
        <authorList>
            <person name="O'Connell R.J."/>
            <person name="Thon M.R."/>
            <person name="Hacquard S."/>
            <person name="Amyotte S.G."/>
            <person name="Kleemann J."/>
            <person name="Torres M.F."/>
            <person name="Damm U."/>
            <person name="Buiate E.A."/>
            <person name="Epstein L."/>
            <person name="Alkan N."/>
            <person name="Altmueller J."/>
            <person name="Alvarado-Balderrama L."/>
            <person name="Bauser C.A."/>
            <person name="Becker C."/>
            <person name="Birren B.W."/>
            <person name="Chen Z."/>
            <person name="Choi J."/>
            <person name="Crouch J.A."/>
            <person name="Duvick J.P."/>
            <person name="Farman M.A."/>
            <person name="Gan P."/>
            <person name="Heiman D."/>
            <person name="Henrissat B."/>
            <person name="Howard R.J."/>
            <person name="Kabbage M."/>
            <person name="Koch C."/>
            <person name="Kracher B."/>
            <person name="Kubo Y."/>
            <person name="Law A.D."/>
            <person name="Lebrun M.-H."/>
            <person name="Lee Y.-H."/>
            <person name="Miyara I."/>
            <person name="Moore N."/>
            <person name="Neumann U."/>
            <person name="Nordstroem K."/>
            <person name="Panaccione D.G."/>
            <person name="Panstruga R."/>
            <person name="Place M."/>
            <person name="Proctor R.H."/>
            <person name="Prusky D."/>
            <person name="Rech G."/>
            <person name="Reinhardt R."/>
            <person name="Rollins J.A."/>
            <person name="Rounsley S."/>
            <person name="Schardl C.L."/>
            <person name="Schwartz D.C."/>
            <person name="Shenoy N."/>
            <person name="Shirasu K."/>
            <person name="Sikhakolli U.R."/>
            <person name="Stueber K."/>
            <person name="Sukno S.A."/>
            <person name="Sweigard J.A."/>
            <person name="Takano Y."/>
            <person name="Takahara H."/>
            <person name="Trail F."/>
            <person name="van der Does H.C."/>
            <person name="Voll L.M."/>
            <person name="Will I."/>
            <person name="Young S."/>
            <person name="Zeng Q."/>
            <person name="Zhang J."/>
            <person name="Zhou S."/>
            <person name="Dickman M.B."/>
            <person name="Schulze-Lefert P."/>
            <person name="Ver Loren van Themaat E."/>
            <person name="Ma L.-J."/>
            <person name="Vaillancourt L.J."/>
        </authorList>
    </citation>
    <scope>NUCLEOTIDE SEQUENCE [LARGE SCALE GENOMIC DNA]</scope>
    <source>
        <strain evidence="3">M1.001 / M2 / FGSC 10212</strain>
    </source>
</reference>
<organism evidence="3">
    <name type="scientific">Colletotrichum graminicola (strain M1.001 / M2 / FGSC 10212)</name>
    <name type="common">Maize anthracnose fungus</name>
    <name type="synonym">Glomerella graminicola</name>
    <dbReference type="NCBI Taxonomy" id="645133"/>
    <lineage>
        <taxon>Eukaryota</taxon>
        <taxon>Fungi</taxon>
        <taxon>Dikarya</taxon>
        <taxon>Ascomycota</taxon>
        <taxon>Pezizomycotina</taxon>
        <taxon>Sordariomycetes</taxon>
        <taxon>Hypocreomycetidae</taxon>
        <taxon>Glomerellales</taxon>
        <taxon>Glomerellaceae</taxon>
        <taxon>Colletotrichum</taxon>
        <taxon>Colletotrichum graminicola species complex</taxon>
    </lineage>
</organism>
<dbReference type="OrthoDB" id="4832951at2759"/>
<dbReference type="GeneID" id="24414728"/>
<dbReference type="HOGENOM" id="CLU_839401_0_0_1"/>
<name>E3QTQ7_COLGM</name>
<dbReference type="eggNOG" id="ENOG502T5CJ">
    <property type="taxonomic scope" value="Eukaryota"/>
</dbReference>
<sequence>MDHPVSQLEDAQMQIEQSHTPFGAFISQGSTVLYDNPSTPQAKTLSPTSPNRELLGPATPVQSYGQARAKKLQQNAREARWIARNSANEPPSPATLNSLHMTRGGIGKKTSKKWKSRATDSKLSIELDRLLVGNDVSATSIQQSHAIYRIQHPLRAVLHSLPGFTYDNELDSVTFRKHKRVLFGIEGLIEEGGRDAAKEWLEGFLLLTFETMTKVLKSYPLCKELDDVPNGFLILARDVEVAVCKLPCQSVMRPRRAMERRLCQSYDLRRLVEWTLAARRRFLESKPRIMPGFGKFGQVAAEKGTALEEQLWAVVDARRTDTVDSNDLIRS</sequence>